<dbReference type="EMBL" id="CM056816">
    <property type="protein sequence ID" value="KAJ8632968.1"/>
    <property type="molecule type" value="Genomic_DNA"/>
</dbReference>
<evidence type="ECO:0000313" key="1">
    <source>
        <dbReference type="EMBL" id="KAJ8632968.1"/>
    </source>
</evidence>
<sequence length="119" mass="12810">MGCGGDEVVRWKGEMGDDASEDYAWVMGKMEMGGGGLGSAQGCERDGRACEDDGSDGDAGDGRMMNVRWVLGRRSCSGVWRRGGGDSTARMKKVLQRVAVRARGCAVTMLSRETELLRQ</sequence>
<evidence type="ECO:0000313" key="2">
    <source>
        <dbReference type="Proteomes" id="UP001234297"/>
    </source>
</evidence>
<keyword evidence="2" id="KW-1185">Reference proteome</keyword>
<reference evidence="1 2" key="1">
    <citation type="journal article" date="2022" name="Hortic Res">
        <title>A haplotype resolved chromosomal level avocado genome allows analysis of novel avocado genes.</title>
        <authorList>
            <person name="Nath O."/>
            <person name="Fletcher S.J."/>
            <person name="Hayward A."/>
            <person name="Shaw L.M."/>
            <person name="Masouleh A.K."/>
            <person name="Furtado A."/>
            <person name="Henry R.J."/>
            <person name="Mitter N."/>
        </authorList>
    </citation>
    <scope>NUCLEOTIDE SEQUENCE [LARGE SCALE GENOMIC DNA]</scope>
    <source>
        <strain evidence="2">cv. Hass</strain>
    </source>
</reference>
<organism evidence="1 2">
    <name type="scientific">Persea americana</name>
    <name type="common">Avocado</name>
    <dbReference type="NCBI Taxonomy" id="3435"/>
    <lineage>
        <taxon>Eukaryota</taxon>
        <taxon>Viridiplantae</taxon>
        <taxon>Streptophyta</taxon>
        <taxon>Embryophyta</taxon>
        <taxon>Tracheophyta</taxon>
        <taxon>Spermatophyta</taxon>
        <taxon>Magnoliopsida</taxon>
        <taxon>Magnoliidae</taxon>
        <taxon>Laurales</taxon>
        <taxon>Lauraceae</taxon>
        <taxon>Persea</taxon>
    </lineage>
</organism>
<comment type="caution">
    <text evidence="1">The sequence shown here is derived from an EMBL/GenBank/DDBJ whole genome shotgun (WGS) entry which is preliminary data.</text>
</comment>
<proteinExistence type="predicted"/>
<accession>A0ACC2LIL1</accession>
<dbReference type="Proteomes" id="UP001234297">
    <property type="component" value="Chromosome 8"/>
</dbReference>
<name>A0ACC2LIL1_PERAE</name>
<protein>
    <submittedName>
        <fullName evidence="1">Uncharacterized protein</fullName>
    </submittedName>
</protein>
<gene>
    <name evidence="1" type="ORF">MRB53_026304</name>
</gene>